<name>A0A1I6E4T7_9FIRM</name>
<dbReference type="OrthoDB" id="1809946at2"/>
<accession>A0A1I6E4T7</accession>
<keyword evidence="2" id="KW-1185">Reference proteome</keyword>
<dbReference type="AlphaFoldDB" id="A0A1I6E4T7"/>
<organism evidence="1 2">
    <name type="scientific">Desulfoscipio geothermicus DSM 3669</name>
    <dbReference type="NCBI Taxonomy" id="1121426"/>
    <lineage>
        <taxon>Bacteria</taxon>
        <taxon>Bacillati</taxon>
        <taxon>Bacillota</taxon>
        <taxon>Clostridia</taxon>
        <taxon>Eubacteriales</taxon>
        <taxon>Desulfallaceae</taxon>
        <taxon>Desulfoscipio</taxon>
    </lineage>
</organism>
<gene>
    <name evidence="1" type="ORF">SAMN05660706_12555</name>
</gene>
<evidence type="ECO:0000313" key="1">
    <source>
        <dbReference type="EMBL" id="SFR12571.1"/>
    </source>
</evidence>
<dbReference type="STRING" id="39060.SAMN05660706_12555"/>
<dbReference type="Proteomes" id="UP000199584">
    <property type="component" value="Unassembled WGS sequence"/>
</dbReference>
<protein>
    <submittedName>
        <fullName evidence="1">Uncharacterized protein</fullName>
    </submittedName>
</protein>
<reference evidence="2" key="1">
    <citation type="submission" date="2016-10" db="EMBL/GenBank/DDBJ databases">
        <authorList>
            <person name="Varghese N."/>
            <person name="Submissions S."/>
        </authorList>
    </citation>
    <scope>NUCLEOTIDE SEQUENCE [LARGE SCALE GENOMIC DNA]</scope>
    <source>
        <strain evidence="2">DSM 3669</strain>
    </source>
</reference>
<evidence type="ECO:0000313" key="2">
    <source>
        <dbReference type="Proteomes" id="UP000199584"/>
    </source>
</evidence>
<proteinExistence type="predicted"/>
<dbReference type="RefSeq" id="WP_092485670.1">
    <property type="nucleotide sequence ID" value="NZ_FOYM01000025.1"/>
</dbReference>
<dbReference type="EMBL" id="FOYM01000025">
    <property type="protein sequence ID" value="SFR12571.1"/>
    <property type="molecule type" value="Genomic_DNA"/>
</dbReference>
<sequence>MKFGLAKLLIGILLLAGAFSAGYMTNDLLMKNSDNEDQITQQPVYFPAAISQKIKAQGKDGATCTTGTDFTVVITGGNKVSDNPRYRVICGNFDSRWVKEDKITITGLKRLGPYSAVVKVSDNPENPDKGNIEETAFTFFKLKS</sequence>